<proteinExistence type="predicted"/>
<evidence type="ECO:0000256" key="1">
    <source>
        <dbReference type="SAM" id="Coils"/>
    </source>
</evidence>
<dbReference type="Proteomes" id="UP000887569">
    <property type="component" value="Unplaced"/>
</dbReference>
<name>A0A915AZ36_PARUN</name>
<keyword evidence="2" id="KW-0812">Transmembrane</keyword>
<sequence length="300" mass="34761">MSSKALLWSRIALCFISVAFLLLYTSQYSSYRMQYSKILQKYSESVVHSDGLAAQLRVMVERNERIERLMAEMRAKQSIVMKGNVEKYRELESAKMACSESLEKCNEEVETLRSSVNENQNEKTNEVISELRAELQRAQKKIASLEKDKSELTENVRRIEKGLEELRIEKEKCLNKEENKTAHDTKAEAEANNKLTLISSTKNYIANGKVRFDRIRAANEVLAFERHALPFVAPDLLPNKVLFKKLEQKNSQKDTHREDDGNGIEIIEPPDVNEHDYKEMLNRFSYESRCSKCQRVLLLC</sequence>
<evidence type="ECO:0000313" key="4">
    <source>
        <dbReference type="WBParaSite" id="PgR020_g127_t01"/>
    </source>
</evidence>
<keyword evidence="2" id="KW-0472">Membrane</keyword>
<accession>A0A915AZ36</accession>
<feature type="transmembrane region" description="Helical" evidence="2">
    <location>
        <begin position="6"/>
        <end position="24"/>
    </location>
</feature>
<dbReference type="WBParaSite" id="PgR020_g127_t01">
    <property type="protein sequence ID" value="PgR020_g127_t01"/>
    <property type="gene ID" value="PgR020_g127"/>
</dbReference>
<evidence type="ECO:0000256" key="2">
    <source>
        <dbReference type="SAM" id="Phobius"/>
    </source>
</evidence>
<evidence type="ECO:0000313" key="3">
    <source>
        <dbReference type="Proteomes" id="UP000887569"/>
    </source>
</evidence>
<feature type="coiled-coil region" evidence="1">
    <location>
        <begin position="56"/>
        <end position="176"/>
    </location>
</feature>
<keyword evidence="1" id="KW-0175">Coiled coil</keyword>
<protein>
    <submittedName>
        <fullName evidence="4">Uncharacterized protein</fullName>
    </submittedName>
</protein>
<dbReference type="AlphaFoldDB" id="A0A915AZ36"/>
<keyword evidence="2" id="KW-1133">Transmembrane helix</keyword>
<keyword evidence="3" id="KW-1185">Reference proteome</keyword>
<organism evidence="3 4">
    <name type="scientific">Parascaris univalens</name>
    <name type="common">Nematode worm</name>
    <dbReference type="NCBI Taxonomy" id="6257"/>
    <lineage>
        <taxon>Eukaryota</taxon>
        <taxon>Metazoa</taxon>
        <taxon>Ecdysozoa</taxon>
        <taxon>Nematoda</taxon>
        <taxon>Chromadorea</taxon>
        <taxon>Rhabditida</taxon>
        <taxon>Spirurina</taxon>
        <taxon>Ascaridomorpha</taxon>
        <taxon>Ascaridoidea</taxon>
        <taxon>Ascarididae</taxon>
        <taxon>Parascaris</taxon>
    </lineage>
</organism>
<reference evidence="4" key="1">
    <citation type="submission" date="2022-11" db="UniProtKB">
        <authorList>
            <consortium name="WormBaseParasite"/>
        </authorList>
    </citation>
    <scope>IDENTIFICATION</scope>
</reference>